<dbReference type="InterPro" id="IPR006094">
    <property type="entry name" value="Oxid_FAD_bind_N"/>
</dbReference>
<evidence type="ECO:0000256" key="6">
    <source>
        <dbReference type="SAM" id="SignalP"/>
    </source>
</evidence>
<dbReference type="PANTHER" id="PTHR42973:SF32">
    <property type="entry name" value="FAD-LINKED OXIDOREDUCTASE AFOF"/>
    <property type="match status" value="1"/>
</dbReference>
<evidence type="ECO:0000259" key="7">
    <source>
        <dbReference type="PROSITE" id="PS51387"/>
    </source>
</evidence>
<dbReference type="PROSITE" id="PS51387">
    <property type="entry name" value="FAD_PCMH"/>
    <property type="match status" value="1"/>
</dbReference>
<evidence type="ECO:0000256" key="3">
    <source>
        <dbReference type="ARBA" id="ARBA00022729"/>
    </source>
</evidence>
<dbReference type="InterPro" id="IPR016164">
    <property type="entry name" value="FAD-linked_Oxase-like_C"/>
</dbReference>
<dbReference type="InterPro" id="IPR036318">
    <property type="entry name" value="FAD-bd_PCMH-like_sf"/>
</dbReference>
<keyword evidence="5" id="KW-0560">Oxidoreductase</keyword>
<accession>A0AAN7B5Z2</accession>
<dbReference type="SUPFAM" id="SSF55103">
    <property type="entry name" value="FAD-linked oxidases, C-terminal domain"/>
    <property type="match status" value="1"/>
</dbReference>
<evidence type="ECO:0000256" key="4">
    <source>
        <dbReference type="ARBA" id="ARBA00022827"/>
    </source>
</evidence>
<keyword evidence="4" id="KW-0274">FAD</keyword>
<keyword evidence="2" id="KW-0285">Flavoprotein</keyword>
<dbReference type="Gene3D" id="3.30.465.10">
    <property type="match status" value="1"/>
</dbReference>
<dbReference type="GO" id="GO:0071949">
    <property type="term" value="F:FAD binding"/>
    <property type="evidence" value="ECO:0007669"/>
    <property type="project" value="InterPro"/>
</dbReference>
<dbReference type="GO" id="GO:0016491">
    <property type="term" value="F:oxidoreductase activity"/>
    <property type="evidence" value="ECO:0007669"/>
    <property type="project" value="UniProtKB-KW"/>
</dbReference>
<evidence type="ECO:0000313" key="8">
    <source>
        <dbReference type="EMBL" id="KAK4212138.1"/>
    </source>
</evidence>
<dbReference type="InterPro" id="IPR016169">
    <property type="entry name" value="FAD-bd_PCMH_sub2"/>
</dbReference>
<feature type="domain" description="FAD-binding PCMH-type" evidence="7">
    <location>
        <begin position="62"/>
        <end position="234"/>
    </location>
</feature>
<keyword evidence="3 6" id="KW-0732">Signal</keyword>
<comment type="similarity">
    <text evidence="1">Belongs to the oxygen-dependent FAD-linked oxidoreductase family.</text>
</comment>
<evidence type="ECO:0000313" key="9">
    <source>
        <dbReference type="Proteomes" id="UP001301769"/>
    </source>
</evidence>
<dbReference type="InterPro" id="IPR012951">
    <property type="entry name" value="BBE"/>
</dbReference>
<gene>
    <name evidence="8" type="ORF">QBC37DRAFT_425482</name>
</gene>
<dbReference type="SUPFAM" id="SSF56176">
    <property type="entry name" value="FAD-binding/transporter-associated domain-like"/>
    <property type="match status" value="1"/>
</dbReference>
<dbReference type="Gene3D" id="3.40.462.20">
    <property type="match status" value="1"/>
</dbReference>
<keyword evidence="9" id="KW-1185">Reference proteome</keyword>
<reference evidence="8" key="2">
    <citation type="submission" date="2023-05" db="EMBL/GenBank/DDBJ databases">
        <authorList>
            <consortium name="Lawrence Berkeley National Laboratory"/>
            <person name="Steindorff A."/>
            <person name="Hensen N."/>
            <person name="Bonometti L."/>
            <person name="Westerberg I."/>
            <person name="Brannstrom I.O."/>
            <person name="Guillou S."/>
            <person name="Cros-Aarteil S."/>
            <person name="Calhoun S."/>
            <person name="Haridas S."/>
            <person name="Kuo A."/>
            <person name="Mondo S."/>
            <person name="Pangilinan J."/>
            <person name="Riley R."/>
            <person name="Labutti K."/>
            <person name="Andreopoulos B."/>
            <person name="Lipzen A."/>
            <person name="Chen C."/>
            <person name="Yanf M."/>
            <person name="Daum C."/>
            <person name="Ng V."/>
            <person name="Clum A."/>
            <person name="Ohm R."/>
            <person name="Martin F."/>
            <person name="Silar P."/>
            <person name="Natvig D."/>
            <person name="Lalanne C."/>
            <person name="Gautier V."/>
            <person name="Ament-Velasquez S.L."/>
            <person name="Kruys A."/>
            <person name="Hutchinson M.I."/>
            <person name="Powell A.J."/>
            <person name="Barry K."/>
            <person name="Miller A.N."/>
            <person name="Grigoriev I.V."/>
            <person name="Debuchy R."/>
            <person name="Gladieux P."/>
            <person name="Thoren M.H."/>
            <person name="Johannesson H."/>
        </authorList>
    </citation>
    <scope>NUCLEOTIDE SEQUENCE</scope>
    <source>
        <strain evidence="8">PSN293</strain>
    </source>
</reference>
<evidence type="ECO:0000256" key="1">
    <source>
        <dbReference type="ARBA" id="ARBA00005466"/>
    </source>
</evidence>
<comment type="caution">
    <text evidence="8">The sequence shown here is derived from an EMBL/GenBank/DDBJ whole genome shotgun (WGS) entry which is preliminary data.</text>
</comment>
<sequence>MVSFKFLGIALAANITVLNALSIHDKDAATREFRRKLSPGAKIYFPSDPNYTNLTAQRWTVYEEPTYSATIIPAVDSDVQNIVKIAGRYGIPFLATGGGHGLSTTLSKLQDGINIDLSLFKRVDINLKASTVTVGGANVFGDVFKSVWDAGKEMVTGSCACPGIVGATIGGGVGRLQGVHGLIIDTLVEAVVVTADGSLVTASEKKNSDLFWALRGAGGSYGIILWATYRLFDQTNGGMAFNADFVFPVNQSVNHWQTLKEAAKNLPAEMALISAVNYNDAYGGANILFNAVFYGPEAIGRKFIEPFYKNQPLISNVSYVHAYELLAVAVFGLFNDKQCAKGRHVNTYTVGQTDVDVATWDGHTRNMTELWTKYPQTRRSNAFLETFPNQAVLAADPHGTKTAFPKTHREITNYVLWGYNYDDDSIDDEVNDFARTARTAFTETSGFKEMNLYVTYAHGDEGPKIWYKEKLARLKQIKRKYDPKQLFRFMNPVPLH</sequence>
<organism evidence="8 9">
    <name type="scientific">Rhypophila decipiens</name>
    <dbReference type="NCBI Taxonomy" id="261697"/>
    <lineage>
        <taxon>Eukaryota</taxon>
        <taxon>Fungi</taxon>
        <taxon>Dikarya</taxon>
        <taxon>Ascomycota</taxon>
        <taxon>Pezizomycotina</taxon>
        <taxon>Sordariomycetes</taxon>
        <taxon>Sordariomycetidae</taxon>
        <taxon>Sordariales</taxon>
        <taxon>Naviculisporaceae</taxon>
        <taxon>Rhypophila</taxon>
    </lineage>
</organism>
<evidence type="ECO:0000256" key="2">
    <source>
        <dbReference type="ARBA" id="ARBA00022630"/>
    </source>
</evidence>
<reference evidence="8" key="1">
    <citation type="journal article" date="2023" name="Mol. Phylogenet. Evol.">
        <title>Genome-scale phylogeny and comparative genomics of the fungal order Sordariales.</title>
        <authorList>
            <person name="Hensen N."/>
            <person name="Bonometti L."/>
            <person name="Westerberg I."/>
            <person name="Brannstrom I.O."/>
            <person name="Guillou S."/>
            <person name="Cros-Aarteil S."/>
            <person name="Calhoun S."/>
            <person name="Haridas S."/>
            <person name="Kuo A."/>
            <person name="Mondo S."/>
            <person name="Pangilinan J."/>
            <person name="Riley R."/>
            <person name="LaButti K."/>
            <person name="Andreopoulos B."/>
            <person name="Lipzen A."/>
            <person name="Chen C."/>
            <person name="Yan M."/>
            <person name="Daum C."/>
            <person name="Ng V."/>
            <person name="Clum A."/>
            <person name="Steindorff A."/>
            <person name="Ohm R.A."/>
            <person name="Martin F."/>
            <person name="Silar P."/>
            <person name="Natvig D.O."/>
            <person name="Lalanne C."/>
            <person name="Gautier V."/>
            <person name="Ament-Velasquez S.L."/>
            <person name="Kruys A."/>
            <person name="Hutchinson M.I."/>
            <person name="Powell A.J."/>
            <person name="Barry K."/>
            <person name="Miller A.N."/>
            <person name="Grigoriev I.V."/>
            <person name="Debuchy R."/>
            <person name="Gladieux P."/>
            <person name="Hiltunen Thoren M."/>
            <person name="Johannesson H."/>
        </authorList>
    </citation>
    <scope>NUCLEOTIDE SEQUENCE</scope>
    <source>
        <strain evidence="8">PSN293</strain>
    </source>
</reference>
<dbReference type="Proteomes" id="UP001301769">
    <property type="component" value="Unassembled WGS sequence"/>
</dbReference>
<feature type="chain" id="PRO_5042926233" description="FAD-binding PCMH-type domain-containing protein" evidence="6">
    <location>
        <begin position="21"/>
        <end position="496"/>
    </location>
</feature>
<dbReference type="Pfam" id="PF01565">
    <property type="entry name" value="FAD_binding_4"/>
    <property type="match status" value="1"/>
</dbReference>
<feature type="signal peptide" evidence="6">
    <location>
        <begin position="1"/>
        <end position="20"/>
    </location>
</feature>
<protein>
    <recommendedName>
        <fullName evidence="7">FAD-binding PCMH-type domain-containing protein</fullName>
    </recommendedName>
</protein>
<name>A0AAN7B5Z2_9PEZI</name>
<dbReference type="InterPro" id="IPR016166">
    <property type="entry name" value="FAD-bd_PCMH"/>
</dbReference>
<dbReference type="AlphaFoldDB" id="A0AAN7B5Z2"/>
<dbReference type="InterPro" id="IPR050416">
    <property type="entry name" value="FAD-linked_Oxidoreductase"/>
</dbReference>
<dbReference type="PANTHER" id="PTHR42973">
    <property type="entry name" value="BINDING OXIDOREDUCTASE, PUTATIVE (AFU_ORTHOLOGUE AFUA_1G17690)-RELATED"/>
    <property type="match status" value="1"/>
</dbReference>
<dbReference type="Pfam" id="PF08031">
    <property type="entry name" value="BBE"/>
    <property type="match status" value="1"/>
</dbReference>
<proteinExistence type="inferred from homology"/>
<evidence type="ECO:0000256" key="5">
    <source>
        <dbReference type="ARBA" id="ARBA00023002"/>
    </source>
</evidence>
<dbReference type="EMBL" id="MU858133">
    <property type="protein sequence ID" value="KAK4212138.1"/>
    <property type="molecule type" value="Genomic_DNA"/>
</dbReference>